<dbReference type="InterPro" id="IPR036047">
    <property type="entry name" value="F-box-like_dom_sf"/>
</dbReference>
<sequence length="443" mass="51183">MAGDAKMKRFDCGDSVDIISNLPGNLIDLILKRLPLHDAARMSVLSKTWRDIWVMHPRLVFDDDFSYQLLSKRFLKKNRETQLYEISRTISGILLAHRGPILKFQLYLPEDLPLHHYSDTIFWIKNVSDSGVRKLKLFNHAFSPYKIPSYLFSCSKLTNLSLIGCQLTPPPKFEGFCNLISVMFVDVTITADMSFGAQLEELDLQYCTGIEHLGCHLKYYSNLTVLLIVECGEVDLEWFECTRKMEYFSLICKGPEKKLMDVDKLFNNMPRICHLHLEGFLFKFSEPGAAIMKRLIPTMETLKFLYLYDVGFYDFVQIQNILCLIRISPNLRHLYIDLEPKVKRINGMNLAESRELMVSSVVQYLQSPNLIDMILNQLETVKIYGLVESAELYFIKLLLASSPSLRLMNLSNITTDDPAEQLRMSRELLRFPRASTAAEIIWT</sequence>
<protein>
    <recommendedName>
        <fullName evidence="1">F-box domain-containing protein</fullName>
    </recommendedName>
</protein>
<reference evidence="2" key="1">
    <citation type="submission" date="2023-02" db="EMBL/GenBank/DDBJ databases">
        <title>Genome of toxic invasive species Heracleum sosnowskyi carries increased number of genes despite the absence of recent whole-genome duplications.</title>
        <authorList>
            <person name="Schelkunov M."/>
            <person name="Shtratnikova V."/>
            <person name="Makarenko M."/>
            <person name="Klepikova A."/>
            <person name="Omelchenko D."/>
            <person name="Novikova G."/>
            <person name="Obukhova E."/>
            <person name="Bogdanov V."/>
            <person name="Penin A."/>
            <person name="Logacheva M."/>
        </authorList>
    </citation>
    <scope>NUCLEOTIDE SEQUENCE</scope>
    <source>
        <strain evidence="2">Hsosn_3</strain>
        <tissue evidence="2">Leaf</tissue>
    </source>
</reference>
<dbReference type="Pfam" id="PF23622">
    <property type="entry name" value="LRR_At1g61320_AtMIF1"/>
    <property type="match status" value="1"/>
</dbReference>
<gene>
    <name evidence="2" type="ORF">POM88_013907</name>
</gene>
<dbReference type="EMBL" id="JAUIZM010000003">
    <property type="protein sequence ID" value="KAK1394851.1"/>
    <property type="molecule type" value="Genomic_DNA"/>
</dbReference>
<comment type="caution">
    <text evidence="2">The sequence shown here is derived from an EMBL/GenBank/DDBJ whole genome shotgun (WGS) entry which is preliminary data.</text>
</comment>
<evidence type="ECO:0000313" key="2">
    <source>
        <dbReference type="EMBL" id="KAK1394851.1"/>
    </source>
</evidence>
<accession>A0AAD8J042</accession>
<dbReference type="Proteomes" id="UP001237642">
    <property type="component" value="Unassembled WGS sequence"/>
</dbReference>
<dbReference type="SMART" id="SM00579">
    <property type="entry name" value="FBD"/>
    <property type="match status" value="1"/>
</dbReference>
<dbReference type="InterPro" id="IPR055357">
    <property type="entry name" value="LRR_At1g61320_AtMIF1"/>
</dbReference>
<dbReference type="SMART" id="SM00256">
    <property type="entry name" value="FBOX"/>
    <property type="match status" value="1"/>
</dbReference>
<dbReference type="PANTHER" id="PTHR31639:SF312">
    <property type="entry name" value="CYCLIN-LIKE F-BOX"/>
    <property type="match status" value="1"/>
</dbReference>
<dbReference type="Gene3D" id="3.80.10.10">
    <property type="entry name" value="Ribonuclease Inhibitor"/>
    <property type="match status" value="1"/>
</dbReference>
<name>A0AAD8J042_9APIA</name>
<proteinExistence type="predicted"/>
<dbReference type="PROSITE" id="PS50181">
    <property type="entry name" value="FBOX"/>
    <property type="match status" value="1"/>
</dbReference>
<dbReference type="InterPro" id="IPR001810">
    <property type="entry name" value="F-box_dom"/>
</dbReference>
<dbReference type="SUPFAM" id="SSF81383">
    <property type="entry name" value="F-box domain"/>
    <property type="match status" value="1"/>
</dbReference>
<dbReference type="SUPFAM" id="SSF52058">
    <property type="entry name" value="L domain-like"/>
    <property type="match status" value="1"/>
</dbReference>
<organism evidence="2 3">
    <name type="scientific">Heracleum sosnowskyi</name>
    <dbReference type="NCBI Taxonomy" id="360622"/>
    <lineage>
        <taxon>Eukaryota</taxon>
        <taxon>Viridiplantae</taxon>
        <taxon>Streptophyta</taxon>
        <taxon>Embryophyta</taxon>
        <taxon>Tracheophyta</taxon>
        <taxon>Spermatophyta</taxon>
        <taxon>Magnoliopsida</taxon>
        <taxon>eudicotyledons</taxon>
        <taxon>Gunneridae</taxon>
        <taxon>Pentapetalae</taxon>
        <taxon>asterids</taxon>
        <taxon>campanulids</taxon>
        <taxon>Apiales</taxon>
        <taxon>Apiaceae</taxon>
        <taxon>Apioideae</taxon>
        <taxon>apioid superclade</taxon>
        <taxon>Tordylieae</taxon>
        <taxon>Tordyliinae</taxon>
        <taxon>Heracleum</taxon>
    </lineage>
</organism>
<feature type="domain" description="F-box" evidence="1">
    <location>
        <begin position="16"/>
        <end position="70"/>
    </location>
</feature>
<dbReference type="PANTHER" id="PTHR31639">
    <property type="entry name" value="F-BOX PROTEIN-LIKE"/>
    <property type="match status" value="1"/>
</dbReference>
<dbReference type="Pfam" id="PF00646">
    <property type="entry name" value="F-box"/>
    <property type="match status" value="1"/>
</dbReference>
<evidence type="ECO:0000313" key="3">
    <source>
        <dbReference type="Proteomes" id="UP001237642"/>
    </source>
</evidence>
<dbReference type="InterPro" id="IPR032675">
    <property type="entry name" value="LRR_dom_sf"/>
</dbReference>
<reference evidence="2" key="2">
    <citation type="submission" date="2023-05" db="EMBL/GenBank/DDBJ databases">
        <authorList>
            <person name="Schelkunov M.I."/>
        </authorList>
    </citation>
    <scope>NUCLEOTIDE SEQUENCE</scope>
    <source>
        <strain evidence="2">Hsosn_3</strain>
        <tissue evidence="2">Leaf</tissue>
    </source>
</reference>
<evidence type="ECO:0000259" key="1">
    <source>
        <dbReference type="PROSITE" id="PS50181"/>
    </source>
</evidence>
<dbReference type="InterPro" id="IPR006566">
    <property type="entry name" value="FBD"/>
</dbReference>
<keyword evidence="3" id="KW-1185">Reference proteome</keyword>
<dbReference type="AlphaFoldDB" id="A0AAD8J042"/>